<dbReference type="AlphaFoldDB" id="A0A0M8NXJ4"/>
<keyword evidence="2" id="KW-1185">Reference proteome</keyword>
<reference evidence="1 2" key="1">
    <citation type="submission" date="2015-08" db="EMBL/GenBank/DDBJ databases">
        <title>Genome sequencing of Penicillium nordicum.</title>
        <authorList>
            <person name="Nguyen H.D."/>
            <person name="Seifert K.A."/>
        </authorList>
    </citation>
    <scope>NUCLEOTIDE SEQUENCE [LARGE SCALE GENOMIC DNA]</scope>
    <source>
        <strain evidence="1 2">DAOMC 185683</strain>
    </source>
</reference>
<sequence>TDQYTFVPPPKPTYLTRLIGLIPRNSILLQF</sequence>
<name>A0A0M8NXJ4_9EURO</name>
<evidence type="ECO:0000313" key="2">
    <source>
        <dbReference type="Proteomes" id="UP000037696"/>
    </source>
</evidence>
<evidence type="ECO:0000313" key="1">
    <source>
        <dbReference type="EMBL" id="KOS36341.1"/>
    </source>
</evidence>
<protein>
    <submittedName>
        <fullName evidence="1">Uncharacterized protein</fullName>
    </submittedName>
</protein>
<comment type="caution">
    <text evidence="1">The sequence shown here is derived from an EMBL/GenBank/DDBJ whole genome shotgun (WGS) entry which is preliminary data.</text>
</comment>
<dbReference type="EMBL" id="LHQQ01000486">
    <property type="protein sequence ID" value="KOS36341.1"/>
    <property type="molecule type" value="Genomic_DNA"/>
</dbReference>
<dbReference type="Proteomes" id="UP000037696">
    <property type="component" value="Unassembled WGS sequence"/>
</dbReference>
<organism evidence="1 2">
    <name type="scientific">Penicillium nordicum</name>
    <dbReference type="NCBI Taxonomy" id="229535"/>
    <lineage>
        <taxon>Eukaryota</taxon>
        <taxon>Fungi</taxon>
        <taxon>Dikarya</taxon>
        <taxon>Ascomycota</taxon>
        <taxon>Pezizomycotina</taxon>
        <taxon>Eurotiomycetes</taxon>
        <taxon>Eurotiomycetidae</taxon>
        <taxon>Eurotiales</taxon>
        <taxon>Aspergillaceae</taxon>
        <taxon>Penicillium</taxon>
    </lineage>
</organism>
<accession>A0A0M8NXJ4</accession>
<proteinExistence type="predicted"/>
<feature type="non-terminal residue" evidence="1">
    <location>
        <position position="1"/>
    </location>
</feature>
<gene>
    <name evidence="1" type="ORF">ACN38_g12926</name>
</gene>